<name>A0A1Y1W686_9FUNG</name>
<keyword evidence="1" id="KW-0472">Membrane</keyword>
<evidence type="ECO:0000313" key="2">
    <source>
        <dbReference type="EMBL" id="ORX68895.1"/>
    </source>
</evidence>
<dbReference type="AlphaFoldDB" id="A0A1Y1W686"/>
<keyword evidence="1" id="KW-1133">Transmembrane helix</keyword>
<keyword evidence="1" id="KW-0812">Transmembrane</keyword>
<proteinExistence type="predicted"/>
<organism evidence="2 3">
    <name type="scientific">Anaeromyces robustus</name>
    <dbReference type="NCBI Taxonomy" id="1754192"/>
    <lineage>
        <taxon>Eukaryota</taxon>
        <taxon>Fungi</taxon>
        <taxon>Fungi incertae sedis</taxon>
        <taxon>Chytridiomycota</taxon>
        <taxon>Chytridiomycota incertae sedis</taxon>
        <taxon>Neocallimastigomycetes</taxon>
        <taxon>Neocallimastigales</taxon>
        <taxon>Neocallimastigaceae</taxon>
        <taxon>Anaeromyces</taxon>
    </lineage>
</organism>
<protein>
    <submittedName>
        <fullName evidence="2">Uncharacterized protein</fullName>
    </submittedName>
</protein>
<keyword evidence="3" id="KW-1185">Reference proteome</keyword>
<reference evidence="2 3" key="1">
    <citation type="submission" date="2016-08" db="EMBL/GenBank/DDBJ databases">
        <title>A Parts List for Fungal Cellulosomes Revealed by Comparative Genomics.</title>
        <authorList>
            <consortium name="DOE Joint Genome Institute"/>
            <person name="Haitjema C.H."/>
            <person name="Gilmore S.P."/>
            <person name="Henske J.K."/>
            <person name="Solomon K.V."/>
            <person name="De Groot R."/>
            <person name="Kuo A."/>
            <person name="Mondo S.J."/>
            <person name="Salamov A.A."/>
            <person name="Labutti K."/>
            <person name="Zhao Z."/>
            <person name="Chiniquy J."/>
            <person name="Barry K."/>
            <person name="Brewer H.M."/>
            <person name="Purvine S.O."/>
            <person name="Wright A.T."/>
            <person name="Boxma B."/>
            <person name="Van Alen T."/>
            <person name="Hackstein J.H."/>
            <person name="Baker S.E."/>
            <person name="Grigoriev I.V."/>
            <person name="O'Malley M.A."/>
        </authorList>
    </citation>
    <scope>NUCLEOTIDE SEQUENCE [LARGE SCALE GENOMIC DNA]</scope>
    <source>
        <strain evidence="2 3">S4</strain>
    </source>
</reference>
<evidence type="ECO:0000313" key="3">
    <source>
        <dbReference type="Proteomes" id="UP000193944"/>
    </source>
</evidence>
<dbReference type="OrthoDB" id="10532638at2759"/>
<feature type="transmembrane region" description="Helical" evidence="1">
    <location>
        <begin position="60"/>
        <end position="79"/>
    </location>
</feature>
<dbReference type="EMBL" id="MCFG01000421">
    <property type="protein sequence ID" value="ORX68895.1"/>
    <property type="molecule type" value="Genomic_DNA"/>
</dbReference>
<evidence type="ECO:0000256" key="1">
    <source>
        <dbReference type="SAM" id="Phobius"/>
    </source>
</evidence>
<gene>
    <name evidence="2" type="ORF">BCR32DRAFT_107357</name>
</gene>
<reference evidence="2 3" key="2">
    <citation type="submission" date="2016-08" db="EMBL/GenBank/DDBJ databases">
        <title>Pervasive Adenine N6-methylation of Active Genes in Fungi.</title>
        <authorList>
            <consortium name="DOE Joint Genome Institute"/>
            <person name="Mondo S.J."/>
            <person name="Dannebaum R.O."/>
            <person name="Kuo R.C."/>
            <person name="Labutti K."/>
            <person name="Haridas S."/>
            <person name="Kuo A."/>
            <person name="Salamov A."/>
            <person name="Ahrendt S.R."/>
            <person name="Lipzen A."/>
            <person name="Sullivan W."/>
            <person name="Andreopoulos W.B."/>
            <person name="Clum A."/>
            <person name="Lindquist E."/>
            <person name="Daum C."/>
            <person name="Ramamoorthy G.K."/>
            <person name="Gryganskyi A."/>
            <person name="Culley D."/>
            <person name="Magnuson J.K."/>
            <person name="James T.Y."/>
            <person name="O'Malley M.A."/>
            <person name="Stajich J.E."/>
            <person name="Spatafora J.W."/>
            <person name="Visel A."/>
            <person name="Grigoriev I.V."/>
        </authorList>
    </citation>
    <scope>NUCLEOTIDE SEQUENCE [LARGE SCALE GENOMIC DNA]</scope>
    <source>
        <strain evidence="2 3">S4</strain>
    </source>
</reference>
<comment type="caution">
    <text evidence="2">The sequence shown here is derived from an EMBL/GenBank/DDBJ whole genome shotgun (WGS) entry which is preliminary data.</text>
</comment>
<dbReference type="Proteomes" id="UP000193944">
    <property type="component" value="Unassembled WGS sequence"/>
</dbReference>
<accession>A0A1Y1W686</accession>
<sequence length="106" mass="12257">MTINGQLKDVVDNRGNIINLGNFKRDRIDEAQAEEISDKIVTLNKREVLIDVISQYKTQLIFFSILLFIFASIYSVIYARRLRIKKTIDNTLLANEVTQMTSYLSL</sequence>